<evidence type="ECO:0000313" key="2">
    <source>
        <dbReference type="Proteomes" id="UP000265768"/>
    </source>
</evidence>
<keyword evidence="2" id="KW-1185">Reference proteome</keyword>
<dbReference type="AlphaFoldDB" id="A0A3A4AYB0"/>
<name>A0A3A4AYB0_9ACTN</name>
<sequence>MSRWWAEPLPESERYRRDALAALFPGWDLAKEPDGTWRAVRRTPPTRRQADLGLVAEVSASGLPGLGRELAAQDALAVPWSRERRSWSRERRTGGAG</sequence>
<protein>
    <submittedName>
        <fullName evidence="1">Uncharacterized protein</fullName>
    </submittedName>
</protein>
<dbReference type="EMBL" id="QZEY01000008">
    <property type="protein sequence ID" value="RJL30857.1"/>
    <property type="molecule type" value="Genomic_DNA"/>
</dbReference>
<organism evidence="1 2">
    <name type="scientific">Bailinhaonella thermotolerans</name>
    <dbReference type="NCBI Taxonomy" id="1070861"/>
    <lineage>
        <taxon>Bacteria</taxon>
        <taxon>Bacillati</taxon>
        <taxon>Actinomycetota</taxon>
        <taxon>Actinomycetes</taxon>
        <taxon>Streptosporangiales</taxon>
        <taxon>Streptosporangiaceae</taxon>
        <taxon>Bailinhaonella</taxon>
    </lineage>
</organism>
<dbReference type="RefSeq" id="WP_119928280.1">
    <property type="nucleotide sequence ID" value="NZ_QZEY01000008.1"/>
</dbReference>
<dbReference type="Proteomes" id="UP000265768">
    <property type="component" value="Unassembled WGS sequence"/>
</dbReference>
<comment type="caution">
    <text evidence="1">The sequence shown here is derived from an EMBL/GenBank/DDBJ whole genome shotgun (WGS) entry which is preliminary data.</text>
</comment>
<reference evidence="1 2" key="1">
    <citation type="submission" date="2018-09" db="EMBL/GenBank/DDBJ databases">
        <title>YIM 75507 draft genome.</title>
        <authorList>
            <person name="Tang S."/>
            <person name="Feng Y."/>
        </authorList>
    </citation>
    <scope>NUCLEOTIDE SEQUENCE [LARGE SCALE GENOMIC DNA]</scope>
    <source>
        <strain evidence="1 2">YIM 75507</strain>
    </source>
</reference>
<dbReference type="OrthoDB" id="3480900at2"/>
<proteinExistence type="predicted"/>
<gene>
    <name evidence="1" type="ORF">D5H75_21365</name>
</gene>
<accession>A0A3A4AYB0</accession>
<evidence type="ECO:0000313" key="1">
    <source>
        <dbReference type="EMBL" id="RJL30857.1"/>
    </source>
</evidence>